<keyword evidence="20" id="KW-1185">Reference proteome</keyword>
<evidence type="ECO:0000256" key="11">
    <source>
        <dbReference type="ARBA" id="ARBA00022833"/>
    </source>
</evidence>
<dbReference type="PROSITE" id="PS50089">
    <property type="entry name" value="ZF_RING_2"/>
    <property type="match status" value="1"/>
</dbReference>
<keyword evidence="11" id="KW-0862">Zinc</keyword>
<keyword evidence="8 17" id="KW-0732">Signal</keyword>
<dbReference type="PANTHER" id="PTHR46539:SF1">
    <property type="entry name" value="E3 UBIQUITIN-PROTEIN LIGASE ATL42"/>
    <property type="match status" value="1"/>
</dbReference>
<dbReference type="GO" id="GO:0061630">
    <property type="term" value="F:ubiquitin protein ligase activity"/>
    <property type="evidence" value="ECO:0007669"/>
    <property type="project" value="UniProtKB-EC"/>
</dbReference>
<dbReference type="CDD" id="cd16461">
    <property type="entry name" value="RING-H2_EL5-like"/>
    <property type="match status" value="1"/>
</dbReference>
<evidence type="ECO:0000256" key="7">
    <source>
        <dbReference type="ARBA" id="ARBA00022723"/>
    </source>
</evidence>
<evidence type="ECO:0000313" key="19">
    <source>
        <dbReference type="EMBL" id="GMH13692.1"/>
    </source>
</evidence>
<dbReference type="Proteomes" id="UP001279734">
    <property type="component" value="Unassembled WGS sequence"/>
</dbReference>
<evidence type="ECO:0000256" key="8">
    <source>
        <dbReference type="ARBA" id="ARBA00022729"/>
    </source>
</evidence>
<comment type="pathway">
    <text evidence="3">Protein modification; protein ubiquitination.</text>
</comment>
<comment type="subcellular location">
    <subcellularLocation>
        <location evidence="2">Membrane</location>
        <topology evidence="2">Single-pass membrane protein</topology>
    </subcellularLocation>
</comment>
<sequence>MASRSSRLLLLPLLALLSLAEAQQQSSGAADLSGEDATAAFQPSLAVIISVLSIMFCLTFVLLVYAKFCHRPAFPAALASVQTGGRRGGLIASSGRFSGLDKMTIESLPFFRFSSLRGIKQGLECAVCLSKFEEFEILRLLPKCKHAFHIDCVDRWLESRATCPLCRHRVNPDDLTLSVNSNSIRLNQSELLDDSNFGLLVEREEESAPESSRIARIGSSFRRILKAKKEEEMPIQEGGHHSEDIRALHKFNHKIVVSDVMFKNRWSNVSSSDLMFLNSEMINALSSARFSTTEQSVMFSNIKEEMDRKRLLEQKVSQIERSNSSSAVAAASASATERKLISPAEKRSMSEITFFSRFKDIGIKINSARERSDYESKAEEDKKKIWFPIARRTVEWYANSKGNRALQSQDNNRQRSIV</sequence>
<dbReference type="PANTHER" id="PTHR46539">
    <property type="entry name" value="E3 UBIQUITIN-PROTEIN LIGASE ATL42"/>
    <property type="match status" value="1"/>
</dbReference>
<dbReference type="InterPro" id="IPR013083">
    <property type="entry name" value="Znf_RING/FYVE/PHD"/>
</dbReference>
<reference evidence="19" key="1">
    <citation type="submission" date="2023-05" db="EMBL/GenBank/DDBJ databases">
        <title>Nepenthes gracilis genome sequencing.</title>
        <authorList>
            <person name="Fukushima K."/>
        </authorList>
    </citation>
    <scope>NUCLEOTIDE SEQUENCE</scope>
    <source>
        <strain evidence="19">SING2019-196</strain>
    </source>
</reference>
<evidence type="ECO:0000259" key="18">
    <source>
        <dbReference type="PROSITE" id="PS50089"/>
    </source>
</evidence>
<evidence type="ECO:0000256" key="9">
    <source>
        <dbReference type="ARBA" id="ARBA00022771"/>
    </source>
</evidence>
<evidence type="ECO:0000256" key="14">
    <source>
        <dbReference type="ARBA" id="ARBA00024209"/>
    </source>
</evidence>
<evidence type="ECO:0000256" key="4">
    <source>
        <dbReference type="ARBA" id="ARBA00012483"/>
    </source>
</evidence>
<feature type="transmembrane region" description="Helical" evidence="16">
    <location>
        <begin position="46"/>
        <end position="66"/>
    </location>
</feature>
<dbReference type="EMBL" id="BSYO01000013">
    <property type="protein sequence ID" value="GMH13692.1"/>
    <property type="molecule type" value="Genomic_DNA"/>
</dbReference>
<accession>A0AAD3XQG7</accession>
<keyword evidence="10" id="KW-0833">Ubl conjugation pathway</keyword>
<comment type="catalytic activity">
    <reaction evidence="1">
        <text>S-ubiquitinyl-[E2 ubiquitin-conjugating enzyme]-L-cysteine + [acceptor protein]-L-lysine = [E2 ubiquitin-conjugating enzyme]-L-cysteine + N(6)-ubiquitinyl-[acceptor protein]-L-lysine.</text>
        <dbReference type="EC" id="2.3.2.27"/>
    </reaction>
</comment>
<evidence type="ECO:0000256" key="17">
    <source>
        <dbReference type="SAM" id="SignalP"/>
    </source>
</evidence>
<evidence type="ECO:0000256" key="1">
    <source>
        <dbReference type="ARBA" id="ARBA00000900"/>
    </source>
</evidence>
<evidence type="ECO:0000313" key="20">
    <source>
        <dbReference type="Proteomes" id="UP001279734"/>
    </source>
</evidence>
<dbReference type="SMART" id="SM00184">
    <property type="entry name" value="RING"/>
    <property type="match status" value="1"/>
</dbReference>
<comment type="caution">
    <text evidence="19">The sequence shown here is derived from an EMBL/GenBank/DDBJ whole genome shotgun (WGS) entry which is preliminary data.</text>
</comment>
<gene>
    <name evidence="19" type="ORF">Nepgr_015533</name>
</gene>
<dbReference type="Pfam" id="PF13639">
    <property type="entry name" value="zf-RING_2"/>
    <property type="match status" value="1"/>
</dbReference>
<evidence type="ECO:0000256" key="13">
    <source>
        <dbReference type="ARBA" id="ARBA00023136"/>
    </source>
</evidence>
<keyword evidence="6 16" id="KW-0812">Transmembrane</keyword>
<keyword evidence="7" id="KW-0479">Metal-binding</keyword>
<dbReference type="AlphaFoldDB" id="A0AAD3XQG7"/>
<dbReference type="SUPFAM" id="SSF57850">
    <property type="entry name" value="RING/U-box"/>
    <property type="match status" value="1"/>
</dbReference>
<keyword evidence="12 16" id="KW-1133">Transmembrane helix</keyword>
<evidence type="ECO:0000256" key="16">
    <source>
        <dbReference type="SAM" id="Phobius"/>
    </source>
</evidence>
<dbReference type="GO" id="GO:0008270">
    <property type="term" value="F:zinc ion binding"/>
    <property type="evidence" value="ECO:0007669"/>
    <property type="project" value="UniProtKB-KW"/>
</dbReference>
<evidence type="ECO:0000256" key="3">
    <source>
        <dbReference type="ARBA" id="ARBA00004906"/>
    </source>
</evidence>
<protein>
    <recommendedName>
        <fullName evidence="4">RING-type E3 ubiquitin transferase</fullName>
        <ecNumber evidence="4">2.3.2.27</ecNumber>
    </recommendedName>
</protein>
<dbReference type="EC" id="2.3.2.27" evidence="4"/>
<organism evidence="19 20">
    <name type="scientific">Nepenthes gracilis</name>
    <name type="common">Slender pitcher plant</name>
    <dbReference type="NCBI Taxonomy" id="150966"/>
    <lineage>
        <taxon>Eukaryota</taxon>
        <taxon>Viridiplantae</taxon>
        <taxon>Streptophyta</taxon>
        <taxon>Embryophyta</taxon>
        <taxon>Tracheophyta</taxon>
        <taxon>Spermatophyta</taxon>
        <taxon>Magnoliopsida</taxon>
        <taxon>eudicotyledons</taxon>
        <taxon>Gunneridae</taxon>
        <taxon>Pentapetalae</taxon>
        <taxon>Caryophyllales</taxon>
        <taxon>Nepenthaceae</taxon>
        <taxon>Nepenthes</taxon>
    </lineage>
</organism>
<keyword evidence="9 15" id="KW-0863">Zinc-finger</keyword>
<name>A0AAD3XQG7_NEPGR</name>
<evidence type="ECO:0000256" key="2">
    <source>
        <dbReference type="ARBA" id="ARBA00004167"/>
    </source>
</evidence>
<comment type="similarity">
    <text evidence="14">Belongs to the RING-type zinc finger family. ATL subfamily.</text>
</comment>
<evidence type="ECO:0000256" key="15">
    <source>
        <dbReference type="PROSITE-ProRule" id="PRU00175"/>
    </source>
</evidence>
<dbReference type="Gene3D" id="3.30.40.10">
    <property type="entry name" value="Zinc/RING finger domain, C3HC4 (zinc finger)"/>
    <property type="match status" value="1"/>
</dbReference>
<dbReference type="InterPro" id="IPR001841">
    <property type="entry name" value="Znf_RING"/>
</dbReference>
<feature type="chain" id="PRO_5041912615" description="RING-type E3 ubiquitin transferase" evidence="17">
    <location>
        <begin position="23"/>
        <end position="418"/>
    </location>
</feature>
<feature type="signal peptide" evidence="17">
    <location>
        <begin position="1"/>
        <end position="22"/>
    </location>
</feature>
<evidence type="ECO:0000256" key="5">
    <source>
        <dbReference type="ARBA" id="ARBA00022679"/>
    </source>
</evidence>
<feature type="domain" description="RING-type" evidence="18">
    <location>
        <begin position="125"/>
        <end position="167"/>
    </location>
</feature>
<dbReference type="FunFam" id="3.30.40.10:FF:000285">
    <property type="entry name" value="RING-H2 finger protein ATL43"/>
    <property type="match status" value="1"/>
</dbReference>
<dbReference type="GO" id="GO:0016020">
    <property type="term" value="C:membrane"/>
    <property type="evidence" value="ECO:0007669"/>
    <property type="project" value="UniProtKB-SubCell"/>
</dbReference>
<evidence type="ECO:0000256" key="6">
    <source>
        <dbReference type="ARBA" id="ARBA00022692"/>
    </source>
</evidence>
<keyword evidence="13 16" id="KW-0472">Membrane</keyword>
<keyword evidence="5" id="KW-0808">Transferase</keyword>
<evidence type="ECO:0000256" key="10">
    <source>
        <dbReference type="ARBA" id="ARBA00022786"/>
    </source>
</evidence>
<evidence type="ECO:0000256" key="12">
    <source>
        <dbReference type="ARBA" id="ARBA00022989"/>
    </source>
</evidence>
<proteinExistence type="inferred from homology"/>